<dbReference type="Gene3D" id="3.80.10.10">
    <property type="entry name" value="Ribonuclease Inhibitor"/>
    <property type="match status" value="1"/>
</dbReference>
<proteinExistence type="inferred from homology"/>
<dbReference type="Pfam" id="PF00560">
    <property type="entry name" value="LRR_1"/>
    <property type="match status" value="3"/>
</dbReference>
<dbReference type="InterPro" id="IPR051716">
    <property type="entry name" value="Plant_RL_S/T_kinase"/>
</dbReference>
<dbReference type="Gene3D" id="3.30.200.20">
    <property type="entry name" value="Phosphorylase Kinase, domain 1"/>
    <property type="match status" value="1"/>
</dbReference>
<keyword evidence="8 11" id="KW-0472">Membrane</keyword>
<evidence type="ECO:0000256" key="4">
    <source>
        <dbReference type="ARBA" id="ARBA00022692"/>
    </source>
</evidence>
<keyword evidence="7 11" id="KW-1133">Transmembrane helix</keyword>
<reference evidence="12" key="1">
    <citation type="submission" date="2019-08" db="EMBL/GenBank/DDBJ databases">
        <title>Reference gene set and small RNA set construction with multiple tissues from Davidia involucrata Baill.</title>
        <authorList>
            <person name="Yang H."/>
            <person name="Zhou C."/>
            <person name="Li G."/>
            <person name="Wang J."/>
            <person name="Gao P."/>
            <person name="Wang M."/>
            <person name="Wang R."/>
            <person name="Zhao Y."/>
        </authorList>
    </citation>
    <scope>NUCLEOTIDE SEQUENCE</scope>
    <source>
        <tissue evidence="12">Mixed with DoveR01_LX</tissue>
    </source>
</reference>
<accession>A0A5B6ZPS8</accession>
<dbReference type="InterPro" id="IPR032675">
    <property type="entry name" value="LRR_dom_sf"/>
</dbReference>
<dbReference type="AlphaFoldDB" id="A0A5B6ZPS8"/>
<comment type="similarity">
    <text evidence="2">Belongs to the RLP family.</text>
</comment>
<dbReference type="PANTHER" id="PTHR48053:SF160">
    <property type="entry name" value="PROTEIN KINASE DOMAIN-CONTAINING PROTEIN"/>
    <property type="match status" value="1"/>
</dbReference>
<dbReference type="EMBL" id="GHES01014937">
    <property type="protein sequence ID" value="MPA45496.1"/>
    <property type="molecule type" value="Transcribed_RNA"/>
</dbReference>
<keyword evidence="9" id="KW-0675">Receptor</keyword>
<keyword evidence="6" id="KW-0677">Repeat</keyword>
<evidence type="ECO:0000256" key="3">
    <source>
        <dbReference type="ARBA" id="ARBA00022614"/>
    </source>
</evidence>
<evidence type="ECO:0000256" key="9">
    <source>
        <dbReference type="ARBA" id="ARBA00023170"/>
    </source>
</evidence>
<name>A0A5B6ZPS8_DAVIN</name>
<protein>
    <recommendedName>
        <fullName evidence="13">Protein kinase domain-containing protein</fullName>
    </recommendedName>
</protein>
<dbReference type="InterPro" id="IPR001611">
    <property type="entry name" value="Leu-rich_rpt"/>
</dbReference>
<dbReference type="SUPFAM" id="SSF56112">
    <property type="entry name" value="Protein kinase-like (PK-like)"/>
    <property type="match status" value="1"/>
</dbReference>
<gene>
    <name evidence="12" type="ORF">Din_014937</name>
</gene>
<dbReference type="SUPFAM" id="SSF52058">
    <property type="entry name" value="L domain-like"/>
    <property type="match status" value="1"/>
</dbReference>
<evidence type="ECO:0000256" key="1">
    <source>
        <dbReference type="ARBA" id="ARBA00004479"/>
    </source>
</evidence>
<comment type="subcellular location">
    <subcellularLocation>
        <location evidence="1">Membrane</location>
        <topology evidence="1">Single-pass type I membrane protein</topology>
    </subcellularLocation>
</comment>
<evidence type="ECO:0000256" key="6">
    <source>
        <dbReference type="ARBA" id="ARBA00022737"/>
    </source>
</evidence>
<evidence type="ECO:0000256" key="11">
    <source>
        <dbReference type="SAM" id="Phobius"/>
    </source>
</evidence>
<keyword evidence="3" id="KW-0433">Leucine-rich repeat</keyword>
<dbReference type="GO" id="GO:0016020">
    <property type="term" value="C:membrane"/>
    <property type="evidence" value="ECO:0007669"/>
    <property type="project" value="UniProtKB-SubCell"/>
</dbReference>
<organism evidence="12">
    <name type="scientific">Davidia involucrata</name>
    <name type="common">Dove tree</name>
    <dbReference type="NCBI Taxonomy" id="16924"/>
    <lineage>
        <taxon>Eukaryota</taxon>
        <taxon>Viridiplantae</taxon>
        <taxon>Streptophyta</taxon>
        <taxon>Embryophyta</taxon>
        <taxon>Tracheophyta</taxon>
        <taxon>Spermatophyta</taxon>
        <taxon>Magnoliopsida</taxon>
        <taxon>eudicotyledons</taxon>
        <taxon>Gunneridae</taxon>
        <taxon>Pentapetalae</taxon>
        <taxon>asterids</taxon>
        <taxon>Cornales</taxon>
        <taxon>Nyssaceae</taxon>
        <taxon>Davidia</taxon>
    </lineage>
</organism>
<dbReference type="PANTHER" id="PTHR48053">
    <property type="entry name" value="LEUCINE RICH REPEAT FAMILY PROTEIN, EXPRESSED"/>
    <property type="match status" value="1"/>
</dbReference>
<dbReference type="InterPro" id="IPR011009">
    <property type="entry name" value="Kinase-like_dom_sf"/>
</dbReference>
<keyword evidence="4 11" id="KW-0812">Transmembrane</keyword>
<feature type="transmembrane region" description="Helical" evidence="11">
    <location>
        <begin position="159"/>
        <end position="182"/>
    </location>
</feature>
<evidence type="ECO:0000256" key="10">
    <source>
        <dbReference type="ARBA" id="ARBA00023180"/>
    </source>
</evidence>
<evidence type="ECO:0008006" key="13">
    <source>
        <dbReference type="Google" id="ProtNLM"/>
    </source>
</evidence>
<sequence length="258" mass="27292">MLSENKFSGNIPAALGNLSRLTELQMGGNSFSGEIPSELGALTSLQIVMNLSNNNLSGRIPPQLGNLILLEFLLLNNNHLSGQIPSTFGNLSSLLGCNFSYNDLTGSLPSISLFQNMAISSFIGNKGLCGGPLGYCSGTSSFNSVPPSLKGVDARRGKIITAVSAAVGGVSLILIVVIIYFMRRPVEVVASLQDNEISSPVSDIYFPPKEGFTFQDLVEATDNFHDSYAIGRGAVGTVYKAVMHSGQTIAVKKLASNR</sequence>
<evidence type="ECO:0000313" key="12">
    <source>
        <dbReference type="EMBL" id="MPA45496.1"/>
    </source>
</evidence>
<evidence type="ECO:0000256" key="5">
    <source>
        <dbReference type="ARBA" id="ARBA00022729"/>
    </source>
</evidence>
<evidence type="ECO:0000256" key="2">
    <source>
        <dbReference type="ARBA" id="ARBA00009592"/>
    </source>
</evidence>
<evidence type="ECO:0000256" key="7">
    <source>
        <dbReference type="ARBA" id="ARBA00022989"/>
    </source>
</evidence>
<dbReference type="FunFam" id="3.80.10.10:FF:000111">
    <property type="entry name" value="LRR receptor-like serine/threonine-protein kinase ERECTA"/>
    <property type="match status" value="1"/>
</dbReference>
<keyword evidence="10" id="KW-0325">Glycoprotein</keyword>
<keyword evidence="5" id="KW-0732">Signal</keyword>
<evidence type="ECO:0000256" key="8">
    <source>
        <dbReference type="ARBA" id="ARBA00023136"/>
    </source>
</evidence>